<evidence type="ECO:0000313" key="2">
    <source>
        <dbReference type="Proteomes" id="UP000799754"/>
    </source>
</evidence>
<dbReference type="EMBL" id="MU006718">
    <property type="protein sequence ID" value="KAF2627152.1"/>
    <property type="molecule type" value="Genomic_DNA"/>
</dbReference>
<accession>A0ACB6RZK5</accession>
<comment type="caution">
    <text evidence="1">The sequence shown here is derived from an EMBL/GenBank/DDBJ whole genome shotgun (WGS) entry which is preliminary data.</text>
</comment>
<dbReference type="Proteomes" id="UP000799754">
    <property type="component" value="Unassembled WGS sequence"/>
</dbReference>
<protein>
    <submittedName>
        <fullName evidence="1">Uncharacterized protein</fullName>
    </submittedName>
</protein>
<reference evidence="1" key="1">
    <citation type="journal article" date="2020" name="Stud. Mycol.">
        <title>101 Dothideomycetes genomes: a test case for predicting lifestyles and emergence of pathogens.</title>
        <authorList>
            <person name="Haridas S."/>
            <person name="Albert R."/>
            <person name="Binder M."/>
            <person name="Bloem J."/>
            <person name="Labutti K."/>
            <person name="Salamov A."/>
            <person name="Andreopoulos B."/>
            <person name="Baker S."/>
            <person name="Barry K."/>
            <person name="Bills G."/>
            <person name="Bluhm B."/>
            <person name="Cannon C."/>
            <person name="Castanera R."/>
            <person name="Culley D."/>
            <person name="Daum C."/>
            <person name="Ezra D."/>
            <person name="Gonzalez J."/>
            <person name="Henrissat B."/>
            <person name="Kuo A."/>
            <person name="Liang C."/>
            <person name="Lipzen A."/>
            <person name="Lutzoni F."/>
            <person name="Magnuson J."/>
            <person name="Mondo S."/>
            <person name="Nolan M."/>
            <person name="Ohm R."/>
            <person name="Pangilinan J."/>
            <person name="Park H.-J."/>
            <person name="Ramirez L."/>
            <person name="Alfaro M."/>
            <person name="Sun H."/>
            <person name="Tritt A."/>
            <person name="Yoshinaga Y."/>
            <person name="Zwiers L.-H."/>
            <person name="Turgeon B."/>
            <person name="Goodwin S."/>
            <person name="Spatafora J."/>
            <person name="Crous P."/>
            <person name="Grigoriev I."/>
        </authorList>
    </citation>
    <scope>NUCLEOTIDE SEQUENCE</scope>
    <source>
        <strain evidence="1">CBS 525.71</strain>
    </source>
</reference>
<organism evidence="1 2">
    <name type="scientific">Macroventuria anomochaeta</name>
    <dbReference type="NCBI Taxonomy" id="301207"/>
    <lineage>
        <taxon>Eukaryota</taxon>
        <taxon>Fungi</taxon>
        <taxon>Dikarya</taxon>
        <taxon>Ascomycota</taxon>
        <taxon>Pezizomycotina</taxon>
        <taxon>Dothideomycetes</taxon>
        <taxon>Pleosporomycetidae</taxon>
        <taxon>Pleosporales</taxon>
        <taxon>Pleosporineae</taxon>
        <taxon>Didymellaceae</taxon>
        <taxon>Macroventuria</taxon>
    </lineage>
</organism>
<keyword evidence="2" id="KW-1185">Reference proteome</keyword>
<evidence type="ECO:0000313" key="1">
    <source>
        <dbReference type="EMBL" id="KAF2627152.1"/>
    </source>
</evidence>
<name>A0ACB6RZK5_9PLEO</name>
<proteinExistence type="predicted"/>
<gene>
    <name evidence="1" type="ORF">BU25DRAFT_458952</name>
</gene>
<sequence length="413" mass="45271">MATYMYTSPTGSNWDDDDDDFSSDVYKTATEFSASAPTIGNLGPLQRKPAVEDESEVKQFTAPASGKFDVDYDVDPDCLPTYAGKIAEFWLLDDHRRPAYVELSHGNGYAYPHQRTNYCRNWLATKLRMRINMDFPMMNPSPLNLSMTWDEDGEGEYIKEGGFLFPSIQSPTLSYDSHSEEEQDEACTPPGSRPTIIVADCKDEVEEYDPVTGAIDLPVHGVEAMKIALSCEFVNSSHISDDLDIEDILGDAARNMLHSSINEPCWHTHLSSSDEPDAGLLPNALESYAPPGSPSHGNVDEKVRDLSTGATHTTVPGEKYLIDDEVADYNEPQTHNDNCMSAPGDSIPLIKTTLVAPNGSSPDLKYIRNPTNTSLVWNTVAAGWFTLSSVPWARIAVAAAGALVDVTTFVARC</sequence>